<evidence type="ECO:0000313" key="1">
    <source>
        <dbReference type="EMBL" id="KAF2116355.1"/>
    </source>
</evidence>
<accession>A0A6A5ZAS3</accession>
<organism evidence="1 2">
    <name type="scientific">Lophiotrema nucula</name>
    <dbReference type="NCBI Taxonomy" id="690887"/>
    <lineage>
        <taxon>Eukaryota</taxon>
        <taxon>Fungi</taxon>
        <taxon>Dikarya</taxon>
        <taxon>Ascomycota</taxon>
        <taxon>Pezizomycotina</taxon>
        <taxon>Dothideomycetes</taxon>
        <taxon>Pleosporomycetidae</taxon>
        <taxon>Pleosporales</taxon>
        <taxon>Lophiotremataceae</taxon>
        <taxon>Lophiotrema</taxon>
    </lineage>
</organism>
<evidence type="ECO:0000313" key="2">
    <source>
        <dbReference type="Proteomes" id="UP000799770"/>
    </source>
</evidence>
<proteinExistence type="predicted"/>
<dbReference type="Proteomes" id="UP000799770">
    <property type="component" value="Unassembled WGS sequence"/>
</dbReference>
<name>A0A6A5ZAS3_9PLEO</name>
<dbReference type="EMBL" id="ML977321">
    <property type="protein sequence ID" value="KAF2116355.1"/>
    <property type="molecule type" value="Genomic_DNA"/>
</dbReference>
<dbReference type="AlphaFoldDB" id="A0A6A5ZAS3"/>
<keyword evidence="2" id="KW-1185">Reference proteome</keyword>
<sequence length="213" mass="23529">MHAEWGFNEESRSAQVVRTAGPLWRTFARSLLHYELPSSRTQAKPPIIPLSASTIAIPWPLTDRDPSLTSSAPCYCESASSAYALLISATQPRVQSNLVSRDATPGPLVATPSRATILFFSPSPSASPRSTTVCQLWAPSNDSSYRLAPGLAHVGCRRNCGRREQISSRHAVTLGLAERSRHKMSECGWLWLLRPYVIVLDRRLSSHSRCFAR</sequence>
<reference evidence="1" key="1">
    <citation type="journal article" date="2020" name="Stud. Mycol.">
        <title>101 Dothideomycetes genomes: a test case for predicting lifestyles and emergence of pathogens.</title>
        <authorList>
            <person name="Haridas S."/>
            <person name="Albert R."/>
            <person name="Binder M."/>
            <person name="Bloem J."/>
            <person name="Labutti K."/>
            <person name="Salamov A."/>
            <person name="Andreopoulos B."/>
            <person name="Baker S."/>
            <person name="Barry K."/>
            <person name="Bills G."/>
            <person name="Bluhm B."/>
            <person name="Cannon C."/>
            <person name="Castanera R."/>
            <person name="Culley D."/>
            <person name="Daum C."/>
            <person name="Ezra D."/>
            <person name="Gonzalez J."/>
            <person name="Henrissat B."/>
            <person name="Kuo A."/>
            <person name="Liang C."/>
            <person name="Lipzen A."/>
            <person name="Lutzoni F."/>
            <person name="Magnuson J."/>
            <person name="Mondo S."/>
            <person name="Nolan M."/>
            <person name="Ohm R."/>
            <person name="Pangilinan J."/>
            <person name="Park H.-J."/>
            <person name="Ramirez L."/>
            <person name="Alfaro M."/>
            <person name="Sun H."/>
            <person name="Tritt A."/>
            <person name="Yoshinaga Y."/>
            <person name="Zwiers L.-H."/>
            <person name="Turgeon B."/>
            <person name="Goodwin S."/>
            <person name="Spatafora J."/>
            <person name="Crous P."/>
            <person name="Grigoriev I."/>
        </authorList>
    </citation>
    <scope>NUCLEOTIDE SEQUENCE</scope>
    <source>
        <strain evidence="1">CBS 627.86</strain>
    </source>
</reference>
<protein>
    <submittedName>
        <fullName evidence="1">Uncharacterized protein</fullName>
    </submittedName>
</protein>
<gene>
    <name evidence="1" type="ORF">BDV96DRAFT_50856</name>
</gene>